<dbReference type="AlphaFoldDB" id="A0A0J1FNF9"/>
<evidence type="ECO:0000313" key="1">
    <source>
        <dbReference type="EMBL" id="KLU64493.1"/>
    </source>
</evidence>
<comment type="caution">
    <text evidence="1">The sequence shown here is derived from an EMBL/GenBank/DDBJ whole genome shotgun (WGS) entry which is preliminary data.</text>
</comment>
<gene>
    <name evidence="1" type="ORF">DEAC_c36950</name>
</gene>
<evidence type="ECO:0000313" key="2">
    <source>
        <dbReference type="Proteomes" id="UP000036356"/>
    </source>
</evidence>
<dbReference type="EMBL" id="LDZY01000014">
    <property type="protein sequence ID" value="KLU64493.1"/>
    <property type="molecule type" value="Genomic_DNA"/>
</dbReference>
<name>A0A0J1FNF9_9FIRM</name>
<protein>
    <submittedName>
        <fullName evidence="1">Uncharacterized protein</fullName>
    </submittedName>
</protein>
<keyword evidence="2" id="KW-1185">Reference proteome</keyword>
<dbReference type="Proteomes" id="UP000036356">
    <property type="component" value="Unassembled WGS sequence"/>
</dbReference>
<proteinExistence type="predicted"/>
<organism evidence="1 2">
    <name type="scientific">Desulfosporosinus acididurans</name>
    <dbReference type="NCBI Taxonomy" id="476652"/>
    <lineage>
        <taxon>Bacteria</taxon>
        <taxon>Bacillati</taxon>
        <taxon>Bacillota</taxon>
        <taxon>Clostridia</taxon>
        <taxon>Eubacteriales</taxon>
        <taxon>Desulfitobacteriaceae</taxon>
        <taxon>Desulfosporosinus</taxon>
    </lineage>
</organism>
<sequence>MINMRSIPVVGKNELCQKEDLTLQFERTVGQQNPIKITEVIPNEFYTKRETKATF</sequence>
<accession>A0A0J1FNF9</accession>
<reference evidence="1 2" key="1">
    <citation type="submission" date="2015-06" db="EMBL/GenBank/DDBJ databases">
        <title>Draft genome of the moderately acidophilic sulfate reducer Candidatus Desulfosporosinus acididurans strain M1.</title>
        <authorList>
            <person name="Poehlein A."/>
            <person name="Petzsch P."/>
            <person name="Johnson B.D."/>
            <person name="Schloemann M."/>
            <person name="Daniel R."/>
            <person name="Muehling M."/>
        </authorList>
    </citation>
    <scope>NUCLEOTIDE SEQUENCE [LARGE SCALE GENOMIC DNA]</scope>
    <source>
        <strain evidence="1 2">M1</strain>
    </source>
</reference>